<feature type="domain" description="NADH-rubredoxin oxidoreductase C-terminal" evidence="6">
    <location>
        <begin position="306"/>
        <end position="370"/>
    </location>
</feature>
<comment type="caution">
    <text evidence="7">The sequence shown here is derived from an EMBL/GenBank/DDBJ whole genome shotgun (WGS) entry which is preliminary data.</text>
</comment>
<keyword evidence="3" id="KW-0274">FAD</keyword>
<proteinExistence type="predicted"/>
<protein>
    <submittedName>
        <fullName evidence="7">Assimilatory nitrate reductase electron transfer subunit</fullName>
        <ecNumber evidence="7">1.7.99.4</ecNumber>
    </submittedName>
</protein>
<name>A0A7W9GJV3_9ACTN</name>
<keyword evidence="2" id="KW-0285">Flavoprotein</keyword>
<dbReference type="PANTHER" id="PTHR43429">
    <property type="entry name" value="PYRIDINE NUCLEOTIDE-DISULFIDE OXIDOREDUCTASE DOMAIN-CONTAINING"/>
    <property type="match status" value="1"/>
</dbReference>
<dbReference type="InterPro" id="IPR016156">
    <property type="entry name" value="FAD/NAD-linked_Rdtase_dimer_sf"/>
</dbReference>
<dbReference type="InterPro" id="IPR036188">
    <property type="entry name" value="FAD/NAD-bd_sf"/>
</dbReference>
<dbReference type="RefSeq" id="WP_185077944.1">
    <property type="nucleotide sequence ID" value="NZ_JACHMB010000001.1"/>
</dbReference>
<keyword evidence="7" id="KW-0560">Oxidoreductase</keyword>
<gene>
    <name evidence="7" type="ORF">HD596_011880</name>
</gene>
<dbReference type="Pfam" id="PF07992">
    <property type="entry name" value="Pyr_redox_2"/>
    <property type="match status" value="1"/>
</dbReference>
<evidence type="ECO:0000313" key="7">
    <source>
        <dbReference type="EMBL" id="MBB5785124.1"/>
    </source>
</evidence>
<dbReference type="PANTHER" id="PTHR43429:SF3">
    <property type="entry name" value="NITRITE REDUCTASE [NAD(P)H]"/>
    <property type="match status" value="1"/>
</dbReference>
<accession>A0A7W9GJV3</accession>
<feature type="domain" description="FAD/NAD(P)-binding" evidence="5">
    <location>
        <begin position="2"/>
        <end position="286"/>
    </location>
</feature>
<dbReference type="InterPro" id="IPR041854">
    <property type="entry name" value="BFD-like_2Fe2S-bd_dom_sf"/>
</dbReference>
<feature type="domain" description="BFD-like [2Fe-2S]-binding" evidence="4">
    <location>
        <begin position="407"/>
        <end position="453"/>
    </location>
</feature>
<comment type="cofactor">
    <cofactor evidence="1">
        <name>FAD</name>
        <dbReference type="ChEBI" id="CHEBI:57692"/>
    </cofactor>
</comment>
<reference evidence="7 8" key="1">
    <citation type="submission" date="2020-08" db="EMBL/GenBank/DDBJ databases">
        <title>Sequencing the genomes of 1000 actinobacteria strains.</title>
        <authorList>
            <person name="Klenk H.-P."/>
        </authorList>
    </citation>
    <scope>NUCLEOTIDE SEQUENCE [LARGE SCALE GENOMIC DNA]</scope>
    <source>
        <strain evidence="7 8">DSM 45507</strain>
    </source>
</reference>
<evidence type="ECO:0000259" key="6">
    <source>
        <dbReference type="Pfam" id="PF18267"/>
    </source>
</evidence>
<dbReference type="Pfam" id="PF18267">
    <property type="entry name" value="Rubredoxin_C"/>
    <property type="match status" value="1"/>
</dbReference>
<keyword evidence="8" id="KW-1185">Reference proteome</keyword>
<dbReference type="Gene3D" id="1.10.10.1100">
    <property type="entry name" value="BFD-like [2Fe-2S]-binding domain"/>
    <property type="match status" value="1"/>
</dbReference>
<evidence type="ECO:0000256" key="2">
    <source>
        <dbReference type="ARBA" id="ARBA00022630"/>
    </source>
</evidence>
<dbReference type="Gene3D" id="3.50.50.60">
    <property type="entry name" value="FAD/NAD(P)-binding domain"/>
    <property type="match status" value="2"/>
</dbReference>
<dbReference type="EMBL" id="JACHMB010000001">
    <property type="protein sequence ID" value="MBB5785124.1"/>
    <property type="molecule type" value="Genomic_DNA"/>
</dbReference>
<evidence type="ECO:0000256" key="1">
    <source>
        <dbReference type="ARBA" id="ARBA00001974"/>
    </source>
</evidence>
<evidence type="ECO:0000256" key="3">
    <source>
        <dbReference type="ARBA" id="ARBA00022827"/>
    </source>
</evidence>
<dbReference type="Proteomes" id="UP000579153">
    <property type="component" value="Unassembled WGS sequence"/>
</dbReference>
<organism evidence="7 8">
    <name type="scientific">Nonomuraea jabiensis</name>
    <dbReference type="NCBI Taxonomy" id="882448"/>
    <lineage>
        <taxon>Bacteria</taxon>
        <taxon>Bacillati</taxon>
        <taxon>Actinomycetota</taxon>
        <taxon>Actinomycetes</taxon>
        <taxon>Streptosporangiales</taxon>
        <taxon>Streptosporangiaceae</taxon>
        <taxon>Nonomuraea</taxon>
    </lineage>
</organism>
<dbReference type="InterPro" id="IPR023753">
    <property type="entry name" value="FAD/NAD-binding_dom"/>
</dbReference>
<evidence type="ECO:0000259" key="4">
    <source>
        <dbReference type="Pfam" id="PF04324"/>
    </source>
</evidence>
<dbReference type="InterPro" id="IPR007419">
    <property type="entry name" value="BFD-like_2Fe2S-bd_dom"/>
</dbReference>
<sequence>MRLVVVGNGMAGSRLVSEVRTRDPHIRITIFGAESRQPYNRVLLSNVLAGSSRPEQVRLLESSWYDAHNVEAAFGDAVAHIDRETRHVVTEGGRCEPYDLLVLAMGSEAIVPPIPGVERAIPFRTLDDCERIMEAADQARQAVVVGGGLLGIEAARGLAGRGLPVTLLHLAGHLMERQLDVEAGEVLGETLAGLGVEIRTGVSAEAVQEDGVRLAGGELIEADLVVLACGVRPVTGPAAAAGLEVRRGIVVDDELRTDDPSIFAIGECAEHDGTVYGLVAPAWEQAAVAADVITGGKALYRGSRLVTRLKARSVELAAMGETQLTEEHAEVVRFSHRARGTYRKLVIRDGRLVGAILLGESDAVGTLTQLFDRGAPVPGDRAGLLFPGLSSAPVADSPTLMPDAAKVCQCNNVTKGQIRACWEAGARDVAGVAAATRATTGCGTCRDAVEGIVGWLCEQEGISV</sequence>
<dbReference type="PRINTS" id="PR00368">
    <property type="entry name" value="FADPNR"/>
</dbReference>
<dbReference type="PRINTS" id="PR00411">
    <property type="entry name" value="PNDRDTASEI"/>
</dbReference>
<dbReference type="EC" id="1.7.99.4" evidence="7"/>
<evidence type="ECO:0000313" key="8">
    <source>
        <dbReference type="Proteomes" id="UP000579153"/>
    </source>
</evidence>
<dbReference type="AlphaFoldDB" id="A0A7W9GJV3"/>
<dbReference type="SUPFAM" id="SSF51905">
    <property type="entry name" value="FAD/NAD(P)-binding domain"/>
    <property type="match status" value="2"/>
</dbReference>
<dbReference type="Gene3D" id="3.30.390.30">
    <property type="match status" value="1"/>
</dbReference>
<dbReference type="Pfam" id="PF04324">
    <property type="entry name" value="Fer2_BFD"/>
    <property type="match status" value="1"/>
</dbReference>
<dbReference type="InterPro" id="IPR050260">
    <property type="entry name" value="FAD-bd_OxRdtase"/>
</dbReference>
<dbReference type="InterPro" id="IPR041575">
    <property type="entry name" value="Rubredoxin_C"/>
</dbReference>
<dbReference type="GO" id="GO:0016491">
    <property type="term" value="F:oxidoreductase activity"/>
    <property type="evidence" value="ECO:0007669"/>
    <property type="project" value="UniProtKB-KW"/>
</dbReference>
<evidence type="ECO:0000259" key="5">
    <source>
        <dbReference type="Pfam" id="PF07992"/>
    </source>
</evidence>